<feature type="compositionally biased region" description="Low complexity" evidence="6">
    <location>
        <begin position="33"/>
        <end position="45"/>
    </location>
</feature>
<dbReference type="HOGENOM" id="CLU_148710_0_0_0"/>
<evidence type="ECO:0000313" key="7">
    <source>
        <dbReference type="EMBL" id="AEP12132.1"/>
    </source>
</evidence>
<dbReference type="GO" id="GO:0003735">
    <property type="term" value="F:structural constituent of ribosome"/>
    <property type="evidence" value="ECO:0007669"/>
    <property type="project" value="InterPro"/>
</dbReference>
<evidence type="ECO:0000256" key="5">
    <source>
        <dbReference type="RuleBase" id="RU003910"/>
    </source>
</evidence>
<comment type="function">
    <text evidence="4">Binds as a heterodimer with protein bS6 to the central domain of the 16S rRNA, where it helps stabilize the platform of the 30S subunit.</text>
</comment>
<dbReference type="SUPFAM" id="SSF46911">
    <property type="entry name" value="Ribosomal protein S18"/>
    <property type="match status" value="1"/>
</dbReference>
<comment type="subunit">
    <text evidence="4">Part of the 30S ribosomal subunit. Forms a tight heterodimer with protein bS6.</text>
</comment>
<dbReference type="KEGG" id="ctm:Cabther_A1381"/>
<dbReference type="GO" id="GO:0070181">
    <property type="term" value="F:small ribosomal subunit rRNA binding"/>
    <property type="evidence" value="ECO:0007669"/>
    <property type="project" value="TreeGrafter"/>
</dbReference>
<evidence type="ECO:0000256" key="3">
    <source>
        <dbReference type="ARBA" id="ARBA00023274"/>
    </source>
</evidence>
<evidence type="ECO:0000256" key="4">
    <source>
        <dbReference type="HAMAP-Rule" id="MF_00270"/>
    </source>
</evidence>
<name>G2LG19_CHLTF</name>
<dbReference type="PRINTS" id="PR00974">
    <property type="entry name" value="RIBOSOMALS18"/>
</dbReference>
<keyword evidence="4" id="KW-0699">rRNA-binding</keyword>
<keyword evidence="2 4" id="KW-0689">Ribosomal protein</keyword>
<evidence type="ECO:0000313" key="8">
    <source>
        <dbReference type="Proteomes" id="UP000006791"/>
    </source>
</evidence>
<dbReference type="InterPro" id="IPR001648">
    <property type="entry name" value="Ribosomal_bS18"/>
</dbReference>
<evidence type="ECO:0000256" key="6">
    <source>
        <dbReference type="SAM" id="MobiDB-lite"/>
    </source>
</evidence>
<evidence type="ECO:0000256" key="2">
    <source>
        <dbReference type="ARBA" id="ARBA00022980"/>
    </source>
</evidence>
<dbReference type="AlphaFoldDB" id="G2LG19"/>
<dbReference type="EMBL" id="CP002514">
    <property type="protein sequence ID" value="AEP12132.1"/>
    <property type="molecule type" value="Genomic_DNA"/>
</dbReference>
<gene>
    <name evidence="4" type="primary">rpsR</name>
    <name evidence="7" type="ordered locus">Cabther_A1381</name>
</gene>
<dbReference type="PANTHER" id="PTHR13479">
    <property type="entry name" value="30S RIBOSOMAL PROTEIN S18"/>
    <property type="match status" value="1"/>
</dbReference>
<dbReference type="Pfam" id="PF01084">
    <property type="entry name" value="Ribosomal_S18"/>
    <property type="match status" value="1"/>
</dbReference>
<sequence>MSDETTETTEVVTGTTSSPERRPAGAAGSTVARRAAGSGNRPGGNRRVGRRKKRCPLLEAKIDYIDYKDVKLLERFIGDNKRILPRRLTGVNPTMQRRLARAIKRAKHLALLPYVQSI</sequence>
<dbReference type="STRING" id="981222.Cabther_A1381"/>
<dbReference type="GO" id="GO:0022627">
    <property type="term" value="C:cytosolic small ribosomal subunit"/>
    <property type="evidence" value="ECO:0007669"/>
    <property type="project" value="TreeGrafter"/>
</dbReference>
<dbReference type="HAMAP" id="MF_00270">
    <property type="entry name" value="Ribosomal_bS18"/>
    <property type="match status" value="1"/>
</dbReference>
<dbReference type="InterPro" id="IPR036870">
    <property type="entry name" value="Ribosomal_bS18_sf"/>
</dbReference>
<comment type="similarity">
    <text evidence="1 4 5">Belongs to the bacterial ribosomal protein bS18 family.</text>
</comment>
<keyword evidence="4" id="KW-0694">RNA-binding</keyword>
<accession>G2LG19</accession>
<reference evidence="7 8" key="1">
    <citation type="journal article" date="2012" name="Environ. Microbiol.">
        <title>Complete genome of Candidatus Chloracidobacterium thermophilum, a chlorophyll-based photoheterotroph belonging to the phylum Acidobacteria.</title>
        <authorList>
            <person name="Garcia Costas A.M."/>
            <person name="Liu Z."/>
            <person name="Tomsho L.P."/>
            <person name="Schuster S.C."/>
            <person name="Ward D.M."/>
            <person name="Bryant D.A."/>
        </authorList>
    </citation>
    <scope>NUCLEOTIDE SEQUENCE [LARGE SCALE GENOMIC DNA]</scope>
    <source>
        <strain evidence="7 8">B</strain>
    </source>
</reference>
<dbReference type="Proteomes" id="UP000006791">
    <property type="component" value="Chromosome 1"/>
</dbReference>
<dbReference type="OrthoDB" id="9812008at2"/>
<protein>
    <recommendedName>
        <fullName evidence="4">Small ribosomal subunit protein bS18</fullName>
    </recommendedName>
</protein>
<feature type="region of interest" description="Disordered" evidence="6">
    <location>
        <begin position="1"/>
        <end position="52"/>
    </location>
</feature>
<keyword evidence="8" id="KW-1185">Reference proteome</keyword>
<dbReference type="PANTHER" id="PTHR13479:SF40">
    <property type="entry name" value="SMALL RIBOSOMAL SUBUNIT PROTEIN BS18M"/>
    <property type="match status" value="1"/>
</dbReference>
<dbReference type="GO" id="GO:0006412">
    <property type="term" value="P:translation"/>
    <property type="evidence" value="ECO:0007669"/>
    <property type="project" value="UniProtKB-UniRule"/>
</dbReference>
<dbReference type="Gene3D" id="4.10.640.10">
    <property type="entry name" value="Ribosomal protein S18"/>
    <property type="match status" value="1"/>
</dbReference>
<keyword evidence="3 4" id="KW-0687">Ribonucleoprotein</keyword>
<dbReference type="NCBIfam" id="TIGR00165">
    <property type="entry name" value="S18"/>
    <property type="match status" value="1"/>
</dbReference>
<evidence type="ECO:0000256" key="1">
    <source>
        <dbReference type="ARBA" id="ARBA00005589"/>
    </source>
</evidence>
<organism evidence="7 8">
    <name type="scientific">Chloracidobacterium thermophilum (strain B)</name>
    <dbReference type="NCBI Taxonomy" id="981222"/>
    <lineage>
        <taxon>Bacteria</taxon>
        <taxon>Pseudomonadati</taxon>
        <taxon>Acidobacteriota</taxon>
        <taxon>Terriglobia</taxon>
        <taxon>Terriglobales</taxon>
        <taxon>Acidobacteriaceae</taxon>
        <taxon>Chloracidobacterium</taxon>
    </lineage>
</organism>
<proteinExistence type="inferred from homology"/>
<dbReference type="RefSeq" id="WP_014099869.1">
    <property type="nucleotide sequence ID" value="NC_016024.1"/>
</dbReference>